<organism evidence="1 2">
    <name type="scientific">Schinkia azotoformans LMG 9581</name>
    <dbReference type="NCBI Taxonomy" id="1131731"/>
    <lineage>
        <taxon>Bacteria</taxon>
        <taxon>Bacillati</taxon>
        <taxon>Bacillota</taxon>
        <taxon>Bacilli</taxon>
        <taxon>Bacillales</taxon>
        <taxon>Bacillaceae</taxon>
        <taxon>Calidifontibacillus/Schinkia group</taxon>
        <taxon>Schinkia</taxon>
    </lineage>
</organism>
<evidence type="ECO:0000313" key="2">
    <source>
        <dbReference type="Proteomes" id="UP000006315"/>
    </source>
</evidence>
<evidence type="ECO:0000313" key="1">
    <source>
        <dbReference type="EMBL" id="EKN67477.1"/>
    </source>
</evidence>
<gene>
    <name evidence="1" type="ORF">BAZO_08306</name>
</gene>
<keyword evidence="2" id="KW-1185">Reference proteome</keyword>
<name>K6D4R3_SCHAZ</name>
<accession>K6D4R3</accession>
<dbReference type="EMBL" id="AJLR01000046">
    <property type="protein sequence ID" value="EKN67477.1"/>
    <property type="molecule type" value="Genomic_DNA"/>
</dbReference>
<reference evidence="1 2" key="1">
    <citation type="journal article" date="2012" name="Front. Microbiol.">
        <title>Redundancy and modularity in membrane-associated dissimilatory nitrate reduction in Bacillus.</title>
        <authorList>
            <person name="Heylen K."/>
            <person name="Keltjens J."/>
        </authorList>
    </citation>
    <scope>NUCLEOTIDE SEQUENCE [LARGE SCALE GENOMIC DNA]</scope>
    <source>
        <strain evidence="1 2">LMG 9581</strain>
    </source>
</reference>
<proteinExistence type="predicted"/>
<protein>
    <submittedName>
        <fullName evidence="1">Phage protein</fullName>
    </submittedName>
</protein>
<sequence>MGEFDQRLERGKGALSIPNKIKVAGIVYTVEEKDVVIIDDCAGYVGLYNYKDTRIEILKDMTLQRKQETLVHEVLHAVLFEFGLKDHDEELVERAAQVLYQVLKDNPNLLGNYQTSIVQ</sequence>
<dbReference type="AlphaFoldDB" id="K6D4R3"/>
<comment type="caution">
    <text evidence="1">The sequence shown here is derived from an EMBL/GenBank/DDBJ whole genome shotgun (WGS) entry which is preliminary data.</text>
</comment>
<dbReference type="PATRIC" id="fig|1131731.3.peg.1735"/>
<dbReference type="Proteomes" id="UP000006315">
    <property type="component" value="Unassembled WGS sequence"/>
</dbReference>